<dbReference type="Proteomes" id="UP000241818">
    <property type="component" value="Unassembled WGS sequence"/>
</dbReference>
<dbReference type="FunFam" id="1.10.472.10:FF:000095">
    <property type="entry name" value="Cyclin Ccl1, putative (AFU_orthologue AFUA_5G07030)"/>
    <property type="match status" value="1"/>
</dbReference>
<proteinExistence type="inferred from homology"/>
<keyword evidence="8" id="KW-1185">Reference proteome</keyword>
<dbReference type="RefSeq" id="XP_024722629.1">
    <property type="nucleotide sequence ID" value="XM_024870190.1"/>
</dbReference>
<sequence length="377" mass="42688">MSEDERYRTSTQYRLWSFTPSSLYALRKTTNLNAANRVRAAVQRLREAQAVSSTEASEAENGRSTSTLPEGEVDCLTVEEELKLVAFYCRQTIQLGDHLKVPTDVKATAIQYIKRFYITNSLMTYHPTDILKTALFFATKTENHYFRLTKFADAIGKTKPEDVLASEFLLTQGLRFTFDVRHPFRALEGAVMEMQALAHAGIPVLPGGAVVEDRPPNMDRRVKDAHGKAREYLKTSALLTDVYFHFTPSQIMLASLTIADPELTKWYITNKFPKNNNNTAAADMCEKVLGTVQKCADMLRTVEPTSEPSALERKELQALAKKLKKCRNPEKIDLVGLQRAKREGEGEDEKIIKKRKMEREQSAKEGEDLFGPEIKRS</sequence>
<evidence type="ECO:0000313" key="7">
    <source>
        <dbReference type="EMBL" id="PSS22474.1"/>
    </source>
</evidence>
<dbReference type="InterPro" id="IPR043198">
    <property type="entry name" value="Cyclin/Ssn8"/>
</dbReference>
<dbReference type="InterPro" id="IPR013763">
    <property type="entry name" value="Cyclin-like_dom"/>
</dbReference>
<dbReference type="FunCoup" id="A0A2T3B6U1">
    <property type="interactions" value="909"/>
</dbReference>
<dbReference type="CDD" id="cd20525">
    <property type="entry name" value="CYCLIN_CCNH_rpt2"/>
    <property type="match status" value="1"/>
</dbReference>
<evidence type="ECO:0000256" key="5">
    <source>
        <dbReference type="SAM" id="MobiDB-lite"/>
    </source>
</evidence>
<name>A0A2T3B6U1_AMORE</name>
<gene>
    <name evidence="7" type="ORF">M430DRAFT_99521</name>
</gene>
<dbReference type="InterPro" id="IPR006671">
    <property type="entry name" value="Cyclin_N"/>
</dbReference>
<comment type="similarity">
    <text evidence="1">Belongs to the cyclin family. Cyclin C subfamily.</text>
</comment>
<evidence type="ECO:0000256" key="2">
    <source>
        <dbReference type="ARBA" id="ARBA00014912"/>
    </source>
</evidence>
<keyword evidence="3 4" id="KW-0195">Cyclin</keyword>
<dbReference type="AlphaFoldDB" id="A0A2T3B6U1"/>
<dbReference type="OrthoDB" id="340962at2759"/>
<dbReference type="STRING" id="857342.A0A2T3B6U1"/>
<protein>
    <recommendedName>
        <fullName evidence="2">RNA polymerase II holoenzyme cyclin-like subunit</fullName>
    </recommendedName>
</protein>
<evidence type="ECO:0000313" key="8">
    <source>
        <dbReference type="Proteomes" id="UP000241818"/>
    </source>
</evidence>
<dbReference type="SUPFAM" id="SSF47954">
    <property type="entry name" value="Cyclin-like"/>
    <property type="match status" value="2"/>
</dbReference>
<dbReference type="PANTHER" id="PTHR10026">
    <property type="entry name" value="CYCLIN"/>
    <property type="match status" value="1"/>
</dbReference>
<dbReference type="GeneID" id="36578271"/>
<feature type="region of interest" description="Disordered" evidence="5">
    <location>
        <begin position="49"/>
        <end position="68"/>
    </location>
</feature>
<dbReference type="GO" id="GO:0016538">
    <property type="term" value="F:cyclin-dependent protein serine/threonine kinase regulator activity"/>
    <property type="evidence" value="ECO:0007669"/>
    <property type="project" value="InterPro"/>
</dbReference>
<dbReference type="Pfam" id="PF00134">
    <property type="entry name" value="Cyclin_N"/>
    <property type="match status" value="1"/>
</dbReference>
<evidence type="ECO:0000256" key="4">
    <source>
        <dbReference type="RuleBase" id="RU000383"/>
    </source>
</evidence>
<feature type="compositionally biased region" description="Basic and acidic residues" evidence="5">
    <location>
        <begin position="357"/>
        <end position="377"/>
    </location>
</feature>
<organism evidence="7 8">
    <name type="scientific">Amorphotheca resinae ATCC 22711</name>
    <dbReference type="NCBI Taxonomy" id="857342"/>
    <lineage>
        <taxon>Eukaryota</taxon>
        <taxon>Fungi</taxon>
        <taxon>Dikarya</taxon>
        <taxon>Ascomycota</taxon>
        <taxon>Pezizomycotina</taxon>
        <taxon>Leotiomycetes</taxon>
        <taxon>Helotiales</taxon>
        <taxon>Amorphothecaceae</taxon>
        <taxon>Amorphotheca</taxon>
    </lineage>
</organism>
<reference evidence="7 8" key="1">
    <citation type="journal article" date="2018" name="New Phytol.">
        <title>Comparative genomics and transcriptomics depict ericoid mycorrhizal fungi as versatile saprotrophs and plant mutualists.</title>
        <authorList>
            <person name="Martino E."/>
            <person name="Morin E."/>
            <person name="Grelet G.A."/>
            <person name="Kuo A."/>
            <person name="Kohler A."/>
            <person name="Daghino S."/>
            <person name="Barry K.W."/>
            <person name="Cichocki N."/>
            <person name="Clum A."/>
            <person name="Dockter R.B."/>
            <person name="Hainaut M."/>
            <person name="Kuo R.C."/>
            <person name="LaButti K."/>
            <person name="Lindahl B.D."/>
            <person name="Lindquist E.A."/>
            <person name="Lipzen A."/>
            <person name="Khouja H.R."/>
            <person name="Magnuson J."/>
            <person name="Murat C."/>
            <person name="Ohm R.A."/>
            <person name="Singer S.W."/>
            <person name="Spatafora J.W."/>
            <person name="Wang M."/>
            <person name="Veneault-Fourrey C."/>
            <person name="Henrissat B."/>
            <person name="Grigoriev I.V."/>
            <person name="Martin F.M."/>
            <person name="Perotto S."/>
        </authorList>
    </citation>
    <scope>NUCLEOTIDE SEQUENCE [LARGE SCALE GENOMIC DNA]</scope>
    <source>
        <strain evidence="7 8">ATCC 22711</strain>
    </source>
</reference>
<feature type="domain" description="Cyclin-like" evidence="6">
    <location>
        <begin position="90"/>
        <end position="172"/>
    </location>
</feature>
<feature type="region of interest" description="Disordered" evidence="5">
    <location>
        <begin position="339"/>
        <end position="377"/>
    </location>
</feature>
<dbReference type="EMBL" id="KZ679009">
    <property type="protein sequence ID" value="PSS22474.1"/>
    <property type="molecule type" value="Genomic_DNA"/>
</dbReference>
<dbReference type="InterPro" id="IPR031658">
    <property type="entry name" value="Cyclin_C_2"/>
</dbReference>
<dbReference type="InterPro" id="IPR036915">
    <property type="entry name" value="Cyclin-like_sf"/>
</dbReference>
<evidence type="ECO:0000259" key="6">
    <source>
        <dbReference type="SMART" id="SM00385"/>
    </source>
</evidence>
<accession>A0A2T3B6U1</accession>
<dbReference type="InParanoid" id="A0A2T3B6U1"/>
<dbReference type="Gene3D" id="1.10.472.10">
    <property type="entry name" value="Cyclin-like"/>
    <property type="match status" value="2"/>
</dbReference>
<dbReference type="SMART" id="SM00385">
    <property type="entry name" value="CYCLIN"/>
    <property type="match status" value="1"/>
</dbReference>
<dbReference type="GO" id="GO:0006357">
    <property type="term" value="P:regulation of transcription by RNA polymerase II"/>
    <property type="evidence" value="ECO:0007669"/>
    <property type="project" value="InterPro"/>
</dbReference>
<dbReference type="Pfam" id="PF16899">
    <property type="entry name" value="Cyclin_C_2"/>
    <property type="match status" value="1"/>
</dbReference>
<dbReference type="CDD" id="cd20524">
    <property type="entry name" value="CYCLIN_CCNH_rpt1"/>
    <property type="match status" value="1"/>
</dbReference>
<evidence type="ECO:0000256" key="3">
    <source>
        <dbReference type="ARBA" id="ARBA00023127"/>
    </source>
</evidence>
<evidence type="ECO:0000256" key="1">
    <source>
        <dbReference type="ARBA" id="ARBA00008638"/>
    </source>
</evidence>
<feature type="compositionally biased region" description="Polar residues" evidence="5">
    <location>
        <begin position="50"/>
        <end position="68"/>
    </location>
</feature>